<comment type="catalytic activity">
    <reaction evidence="7">
        <text>(2E)-4-hydroxy-3-methylbut-2-enyl diphosphate + oxidized [flavodoxin] + H2O + 2 H(+) = 2-C-methyl-D-erythritol 2,4-cyclic diphosphate + reduced [flavodoxin]</text>
        <dbReference type="Rhea" id="RHEA:43604"/>
        <dbReference type="Rhea" id="RHEA-COMP:10622"/>
        <dbReference type="Rhea" id="RHEA-COMP:10623"/>
        <dbReference type="ChEBI" id="CHEBI:15377"/>
        <dbReference type="ChEBI" id="CHEBI:15378"/>
        <dbReference type="ChEBI" id="CHEBI:57618"/>
        <dbReference type="ChEBI" id="CHEBI:58210"/>
        <dbReference type="ChEBI" id="CHEBI:58483"/>
        <dbReference type="ChEBI" id="CHEBI:128753"/>
        <dbReference type="EC" id="1.17.7.3"/>
    </reaction>
</comment>
<evidence type="ECO:0000256" key="6">
    <source>
        <dbReference type="ARBA" id="ARBA00023229"/>
    </source>
</evidence>
<comment type="function">
    <text evidence="7">Converts 2C-methyl-D-erythritol 2,4-cyclodiphosphate (ME-2,4cPP) into 1-hydroxy-2-methyl-2-(E)-butenyl 4-diphosphate.</text>
</comment>
<evidence type="ECO:0000256" key="5">
    <source>
        <dbReference type="ARBA" id="ARBA00023014"/>
    </source>
</evidence>
<keyword evidence="11" id="KW-1185">Reference proteome</keyword>
<dbReference type="InterPro" id="IPR016425">
    <property type="entry name" value="IspG_bac"/>
</dbReference>
<evidence type="ECO:0000313" key="11">
    <source>
        <dbReference type="Proteomes" id="UP000516360"/>
    </source>
</evidence>
<dbReference type="InterPro" id="IPR058578">
    <property type="entry name" value="IspG_TIM"/>
</dbReference>
<dbReference type="InterPro" id="IPR011005">
    <property type="entry name" value="Dihydropteroate_synth-like_sf"/>
</dbReference>
<feature type="binding site" evidence="7">
    <location>
        <position position="303"/>
    </location>
    <ligand>
        <name>[4Fe-4S] cluster</name>
        <dbReference type="ChEBI" id="CHEBI:49883"/>
    </ligand>
</feature>
<feature type="domain" description="IspG TIM-barrel" evidence="8">
    <location>
        <begin position="7"/>
        <end position="250"/>
    </location>
</feature>
<feature type="binding site" evidence="7">
    <location>
        <position position="268"/>
    </location>
    <ligand>
        <name>[4Fe-4S] cluster</name>
        <dbReference type="ChEBI" id="CHEBI:49883"/>
    </ligand>
</feature>
<dbReference type="Gene3D" id="3.30.413.10">
    <property type="entry name" value="Sulfite Reductase Hemoprotein, domain 1"/>
    <property type="match status" value="1"/>
</dbReference>
<evidence type="ECO:0000259" key="8">
    <source>
        <dbReference type="Pfam" id="PF04551"/>
    </source>
</evidence>
<dbReference type="PANTHER" id="PTHR30454:SF0">
    <property type="entry name" value="4-HYDROXY-3-METHYLBUT-2-EN-1-YL DIPHOSPHATE SYNTHASE (FERREDOXIN), CHLOROPLASTIC"/>
    <property type="match status" value="1"/>
</dbReference>
<dbReference type="InterPro" id="IPR058579">
    <property type="entry name" value="IspG_C"/>
</dbReference>
<dbReference type="GO" id="GO:0019288">
    <property type="term" value="P:isopentenyl diphosphate biosynthetic process, methylerythritol 4-phosphate pathway"/>
    <property type="evidence" value="ECO:0007669"/>
    <property type="project" value="UniProtKB-UniRule"/>
</dbReference>
<dbReference type="Pfam" id="PF04551">
    <property type="entry name" value="GcpE"/>
    <property type="match status" value="1"/>
</dbReference>
<comment type="similarity">
    <text evidence="7">Belongs to the IspG family.</text>
</comment>
<dbReference type="KEGG" id="dtp:JZK55_02100"/>
<dbReference type="Pfam" id="PF26540">
    <property type="entry name" value="GcpE_C"/>
    <property type="match status" value="1"/>
</dbReference>
<keyword evidence="3 7" id="KW-0560">Oxidoreductase</keyword>
<evidence type="ECO:0000256" key="4">
    <source>
        <dbReference type="ARBA" id="ARBA00023004"/>
    </source>
</evidence>
<feature type="domain" description="IspG C-terminal" evidence="9">
    <location>
        <begin position="264"/>
        <end position="351"/>
    </location>
</feature>
<dbReference type="Proteomes" id="UP000516360">
    <property type="component" value="Chromosome"/>
</dbReference>
<evidence type="ECO:0000313" key="10">
    <source>
        <dbReference type="EMBL" id="BCB95288.1"/>
    </source>
</evidence>
<evidence type="ECO:0000256" key="1">
    <source>
        <dbReference type="ARBA" id="ARBA00022485"/>
    </source>
</evidence>
<name>A0A7G1GYK9_9BACT</name>
<dbReference type="InterPro" id="IPR045854">
    <property type="entry name" value="NO2/SO3_Rdtase_4Fe4S_sf"/>
</dbReference>
<dbReference type="PIRSF" id="PIRSF004640">
    <property type="entry name" value="IspG"/>
    <property type="match status" value="1"/>
</dbReference>
<evidence type="ECO:0000256" key="3">
    <source>
        <dbReference type="ARBA" id="ARBA00023002"/>
    </source>
</evidence>
<keyword evidence="2 7" id="KW-0479">Metal-binding</keyword>
<dbReference type="AlphaFoldDB" id="A0A7G1GYK9"/>
<dbReference type="EC" id="1.17.7.3" evidence="7"/>
<reference evidence="10 11" key="1">
    <citation type="submission" date="2020-03" db="EMBL/GenBank/DDBJ databases">
        <title>Complete genome sequences of two sulfur-disproportionating bacterial strains T55J and Mzg5.</title>
        <authorList>
            <person name="Umezawa K."/>
            <person name="Kojima H."/>
            <person name="Kato Y."/>
            <person name="Fukui M."/>
        </authorList>
    </citation>
    <scope>NUCLEOTIDE SEQUENCE [LARGE SCALE GENOMIC DNA]</scope>
    <source>
        <strain evidence="10 11">T55J</strain>
    </source>
</reference>
<dbReference type="EMBL" id="AP022873">
    <property type="protein sequence ID" value="BCB95288.1"/>
    <property type="molecule type" value="Genomic_DNA"/>
</dbReference>
<comment type="cofactor">
    <cofactor evidence="7">
        <name>[4Fe-4S] cluster</name>
        <dbReference type="ChEBI" id="CHEBI:49883"/>
    </cofactor>
    <text evidence="7">Binds 1 [4Fe-4S] cluster.</text>
</comment>
<dbReference type="PANTHER" id="PTHR30454">
    <property type="entry name" value="4-HYDROXY-3-METHYLBUT-2-EN-1-YL DIPHOSPHATE SYNTHASE"/>
    <property type="match status" value="1"/>
</dbReference>
<protein>
    <recommendedName>
        <fullName evidence="7">4-hydroxy-3-methylbut-2-en-1-yl diphosphate synthase (flavodoxin)</fullName>
        <ecNumber evidence="7">1.17.7.3</ecNumber>
    </recommendedName>
    <alternativeName>
        <fullName evidence="7">1-hydroxy-2-methyl-2-(E)-butenyl 4-diphosphate synthase</fullName>
    </alternativeName>
</protein>
<dbReference type="GO" id="GO:0051539">
    <property type="term" value="F:4 iron, 4 sulfur cluster binding"/>
    <property type="evidence" value="ECO:0007669"/>
    <property type="project" value="UniProtKB-UniRule"/>
</dbReference>
<dbReference type="RefSeq" id="WP_203472795.1">
    <property type="nucleotide sequence ID" value="NZ_AP022873.1"/>
</dbReference>
<dbReference type="NCBIfam" id="NF001540">
    <property type="entry name" value="PRK00366.1"/>
    <property type="match status" value="1"/>
</dbReference>
<accession>A0A7G1GYK9</accession>
<dbReference type="Gene3D" id="3.20.20.20">
    <property type="entry name" value="Dihydropteroate synthase-like"/>
    <property type="match status" value="1"/>
</dbReference>
<feature type="binding site" evidence="7">
    <location>
        <position position="310"/>
    </location>
    <ligand>
        <name>[4Fe-4S] cluster</name>
        <dbReference type="ChEBI" id="CHEBI:49883"/>
    </ligand>
</feature>
<dbReference type="InterPro" id="IPR004588">
    <property type="entry name" value="IspG_bac-typ"/>
</dbReference>
<evidence type="ECO:0000256" key="7">
    <source>
        <dbReference type="HAMAP-Rule" id="MF_00159"/>
    </source>
</evidence>
<dbReference type="GO" id="GO:0016114">
    <property type="term" value="P:terpenoid biosynthetic process"/>
    <property type="evidence" value="ECO:0007669"/>
    <property type="project" value="InterPro"/>
</dbReference>
<gene>
    <name evidence="7 10" type="primary">ispG</name>
    <name evidence="10" type="ORF">JZK55_02100</name>
</gene>
<keyword evidence="1 7" id="KW-0004">4Fe-4S</keyword>
<dbReference type="GO" id="GO:0141197">
    <property type="term" value="F:4-hydroxy-3-methylbut-2-enyl-diphosphate synthase activity (flavodoxin)"/>
    <property type="evidence" value="ECO:0007669"/>
    <property type="project" value="UniProtKB-EC"/>
</dbReference>
<dbReference type="GO" id="GO:0005506">
    <property type="term" value="F:iron ion binding"/>
    <property type="evidence" value="ECO:0007669"/>
    <property type="project" value="InterPro"/>
</dbReference>
<comment type="pathway">
    <text evidence="7">Isoprenoid biosynthesis; isopentenyl diphosphate biosynthesis via DXP pathway; isopentenyl diphosphate from 1-deoxy-D-xylulose 5-phosphate: step 5/6.</text>
</comment>
<dbReference type="UniPathway" id="UPA00056">
    <property type="reaction ID" value="UER00096"/>
</dbReference>
<dbReference type="GO" id="GO:0046429">
    <property type="term" value="F:4-hydroxy-3-methylbut-2-en-1-yl diphosphate synthase activity (ferredoxin)"/>
    <property type="evidence" value="ECO:0007669"/>
    <property type="project" value="UniProtKB-UniRule"/>
</dbReference>
<keyword evidence="4 7" id="KW-0408">Iron</keyword>
<dbReference type="NCBIfam" id="TIGR00612">
    <property type="entry name" value="ispG_gcpE"/>
    <property type="match status" value="1"/>
</dbReference>
<dbReference type="HAMAP" id="MF_00159">
    <property type="entry name" value="IspG"/>
    <property type="match status" value="1"/>
</dbReference>
<dbReference type="FunFam" id="3.20.20.20:FF:000001">
    <property type="entry name" value="4-hydroxy-3-methylbut-2-en-1-yl diphosphate synthase (flavodoxin)"/>
    <property type="match status" value="1"/>
</dbReference>
<proteinExistence type="inferred from homology"/>
<keyword evidence="5 7" id="KW-0411">Iron-sulfur</keyword>
<keyword evidence="6 7" id="KW-0414">Isoprene biosynthesis</keyword>
<evidence type="ECO:0000256" key="2">
    <source>
        <dbReference type="ARBA" id="ARBA00022723"/>
    </source>
</evidence>
<organism evidence="10 11">
    <name type="scientific">Dissulfurispira thermophila</name>
    <dbReference type="NCBI Taxonomy" id="2715679"/>
    <lineage>
        <taxon>Bacteria</taxon>
        <taxon>Pseudomonadati</taxon>
        <taxon>Nitrospirota</taxon>
        <taxon>Thermodesulfovibrionia</taxon>
        <taxon>Thermodesulfovibrionales</taxon>
        <taxon>Dissulfurispiraceae</taxon>
        <taxon>Dissulfurispira</taxon>
    </lineage>
</organism>
<sequence>MINRKKTRQIYVGDVAIGGGNPISVQSMTKTDTRDVDATVRQITLLKSIGCEIIRLAVPDMQAAIAIGKIKSQLAGHSIPIIADIHFDWRLALEAINQGVDGLRLNPGNIGAKWKVREIVNSAKEKNIPIRIGVNAGSLEKDLLEKYTHPTTEALIESAERHIRILEDLNFYNIKVSLKASSVIKTVEAYRLFSDRFDYPLHIGISEAGPPMSGTIKSAVGLGILLAEGIGDTMRVSLTAEPEEEVRVAYEILKSLGIRKRGPELISCPTCGRCQVDMRPLAQKVEDILKNIDKPISVAVMGCIVNGPGEAREADIGIASSKGMGLVFKKGKVIKKVKEEELLKTLNDLINEA</sequence>
<dbReference type="SUPFAM" id="SSF56014">
    <property type="entry name" value="Nitrite and sulphite reductase 4Fe-4S domain-like"/>
    <property type="match status" value="1"/>
</dbReference>
<feature type="binding site" evidence="7">
    <location>
        <position position="271"/>
    </location>
    <ligand>
        <name>[4Fe-4S] cluster</name>
        <dbReference type="ChEBI" id="CHEBI:49883"/>
    </ligand>
</feature>
<evidence type="ECO:0000259" key="9">
    <source>
        <dbReference type="Pfam" id="PF26540"/>
    </source>
</evidence>